<gene>
    <name evidence="1" type="ORF">O3P69_018922</name>
</gene>
<accession>A0AAW0SFU4</accession>
<proteinExistence type="predicted"/>
<feature type="non-terminal residue" evidence="1">
    <location>
        <position position="1"/>
    </location>
</feature>
<sequence length="87" mass="9847">KLYYSNPRMQCVSGSNPAGGFTLRHAKSQSNQRCVAGRSGSHDYVPLHTRCRALLHLPGGRGEKDRQTEQVQVTDLHINREEEWLCI</sequence>
<protein>
    <submittedName>
        <fullName evidence="1">Uncharacterized protein</fullName>
    </submittedName>
</protein>
<keyword evidence="2" id="KW-1185">Reference proteome</keyword>
<evidence type="ECO:0000313" key="2">
    <source>
        <dbReference type="Proteomes" id="UP001487740"/>
    </source>
</evidence>
<name>A0AAW0SFU4_SCYPA</name>
<reference evidence="1 2" key="1">
    <citation type="submission" date="2023-03" db="EMBL/GenBank/DDBJ databases">
        <title>High-quality genome of Scylla paramamosain provides insights in environmental adaptation.</title>
        <authorList>
            <person name="Zhang L."/>
        </authorList>
    </citation>
    <scope>NUCLEOTIDE SEQUENCE [LARGE SCALE GENOMIC DNA]</scope>
    <source>
        <strain evidence="1">LZ_2023a</strain>
        <tissue evidence="1">Muscle</tissue>
    </source>
</reference>
<dbReference type="EMBL" id="JARAKH010000537">
    <property type="protein sequence ID" value="KAK8374195.1"/>
    <property type="molecule type" value="Genomic_DNA"/>
</dbReference>
<evidence type="ECO:0000313" key="1">
    <source>
        <dbReference type="EMBL" id="KAK8374195.1"/>
    </source>
</evidence>
<comment type="caution">
    <text evidence="1">The sequence shown here is derived from an EMBL/GenBank/DDBJ whole genome shotgun (WGS) entry which is preliminary data.</text>
</comment>
<organism evidence="1 2">
    <name type="scientific">Scylla paramamosain</name>
    <name type="common">Mud crab</name>
    <dbReference type="NCBI Taxonomy" id="85552"/>
    <lineage>
        <taxon>Eukaryota</taxon>
        <taxon>Metazoa</taxon>
        <taxon>Ecdysozoa</taxon>
        <taxon>Arthropoda</taxon>
        <taxon>Crustacea</taxon>
        <taxon>Multicrustacea</taxon>
        <taxon>Malacostraca</taxon>
        <taxon>Eumalacostraca</taxon>
        <taxon>Eucarida</taxon>
        <taxon>Decapoda</taxon>
        <taxon>Pleocyemata</taxon>
        <taxon>Brachyura</taxon>
        <taxon>Eubrachyura</taxon>
        <taxon>Portunoidea</taxon>
        <taxon>Portunidae</taxon>
        <taxon>Portuninae</taxon>
        <taxon>Scylla</taxon>
    </lineage>
</organism>
<dbReference type="Proteomes" id="UP001487740">
    <property type="component" value="Unassembled WGS sequence"/>
</dbReference>
<dbReference type="AlphaFoldDB" id="A0AAW0SFU4"/>